<protein>
    <submittedName>
        <fullName evidence="1">Uncharacterized protein</fullName>
    </submittedName>
</protein>
<accession>A0A9J6ATA1</accession>
<reference evidence="1 2" key="1">
    <citation type="submission" date="2020-09" db="EMBL/GenBank/DDBJ databases">
        <title>De no assembly of potato wild relative species, Solanum commersonii.</title>
        <authorList>
            <person name="Cho K."/>
        </authorList>
    </citation>
    <scope>NUCLEOTIDE SEQUENCE [LARGE SCALE GENOMIC DNA]</scope>
    <source>
        <strain evidence="1">LZ3.2</strain>
        <tissue evidence="1">Leaf</tissue>
    </source>
</reference>
<name>A0A9J6ATA1_SOLCO</name>
<keyword evidence="2" id="KW-1185">Reference proteome</keyword>
<sequence>MRRFGKANLGQNWRSICQVCDVTLQQRTVTIVKWIRPPPQLVKLNSDGSCIQGICGSGGLIRNSQGITL</sequence>
<proteinExistence type="predicted"/>
<dbReference type="AlphaFoldDB" id="A0A9J6ATA1"/>
<dbReference type="Proteomes" id="UP000824120">
    <property type="component" value="Chromosome 2"/>
</dbReference>
<comment type="caution">
    <text evidence="1">The sequence shown here is derived from an EMBL/GenBank/DDBJ whole genome shotgun (WGS) entry which is preliminary data.</text>
</comment>
<dbReference type="EMBL" id="JACXVP010000002">
    <property type="protein sequence ID" value="KAG5627797.1"/>
    <property type="molecule type" value="Genomic_DNA"/>
</dbReference>
<gene>
    <name evidence="1" type="ORF">H5410_013015</name>
</gene>
<organism evidence="1 2">
    <name type="scientific">Solanum commersonii</name>
    <name type="common">Commerson's wild potato</name>
    <name type="synonym">Commerson's nightshade</name>
    <dbReference type="NCBI Taxonomy" id="4109"/>
    <lineage>
        <taxon>Eukaryota</taxon>
        <taxon>Viridiplantae</taxon>
        <taxon>Streptophyta</taxon>
        <taxon>Embryophyta</taxon>
        <taxon>Tracheophyta</taxon>
        <taxon>Spermatophyta</taxon>
        <taxon>Magnoliopsida</taxon>
        <taxon>eudicotyledons</taxon>
        <taxon>Gunneridae</taxon>
        <taxon>Pentapetalae</taxon>
        <taxon>asterids</taxon>
        <taxon>lamiids</taxon>
        <taxon>Solanales</taxon>
        <taxon>Solanaceae</taxon>
        <taxon>Solanoideae</taxon>
        <taxon>Solaneae</taxon>
        <taxon>Solanum</taxon>
    </lineage>
</organism>
<evidence type="ECO:0000313" key="2">
    <source>
        <dbReference type="Proteomes" id="UP000824120"/>
    </source>
</evidence>
<evidence type="ECO:0000313" key="1">
    <source>
        <dbReference type="EMBL" id="KAG5627797.1"/>
    </source>
</evidence>